<gene>
    <name evidence="3" type="ORF">GCM10007890_51970</name>
</gene>
<feature type="domain" description="FIST C-domain" evidence="2">
    <location>
        <begin position="246"/>
        <end position="376"/>
    </location>
</feature>
<dbReference type="PANTHER" id="PTHR40252:SF2">
    <property type="entry name" value="BLR0328 PROTEIN"/>
    <property type="match status" value="1"/>
</dbReference>
<accession>A0AA37WVJ2</accession>
<evidence type="ECO:0000259" key="2">
    <source>
        <dbReference type="SMART" id="SM01204"/>
    </source>
</evidence>
<dbReference type="RefSeq" id="WP_238196300.1">
    <property type="nucleotide sequence ID" value="NZ_BPQZ01000009.1"/>
</dbReference>
<sequence length="406" mass="43525">MAQGSGVRRHLCGIWTAWTEAASATDAVGDVARAVGDSALSQIVVFFSADYDAEILARELETRFPGVPVAGCSMSGGIAPAGGLDRGLVAIAFPAERFRIVSTVLDAIDHLDVERTASAVRALRRTLDPSERCREGDPAAAGRRFALSLIDGLTNAEETVVSAIAWALDGIPIVGGSAGDDLRFRDAVLLHGGKIHRKAAVLVLVETDFSVEIFKSDNFEPTRTKFVVTASDGERRTVHELNAEPAAREYAMAIGLDPEGLSPMSFAAYPLAVKVGGEYFCRSIRRMNEDGSLSFFCAVDEGVVLTLAEPRDIVASTRAELSRLDAALGGVDLIIGFECVLRRLDAESRQVRHGITDLYRRYNVVGFETFGEQYRAMHLNQTFTGIAIGKSLAVAEPGDALHPVAS</sequence>
<dbReference type="PANTHER" id="PTHR40252">
    <property type="entry name" value="BLR0328 PROTEIN"/>
    <property type="match status" value="1"/>
</dbReference>
<reference evidence="4" key="1">
    <citation type="journal article" date="2019" name="Int. J. Syst. Evol. Microbiol.">
        <title>The Global Catalogue of Microorganisms (GCM) 10K type strain sequencing project: providing services to taxonomists for standard genome sequencing and annotation.</title>
        <authorList>
            <consortium name="The Broad Institute Genomics Platform"/>
            <consortium name="The Broad Institute Genome Sequencing Center for Infectious Disease"/>
            <person name="Wu L."/>
            <person name="Ma J."/>
        </authorList>
    </citation>
    <scope>NUCLEOTIDE SEQUENCE [LARGE SCALE GENOMIC DNA]</scope>
    <source>
        <strain evidence="4">NBRC 103632</strain>
    </source>
</reference>
<dbReference type="SMART" id="SM01204">
    <property type="entry name" value="FIST_C"/>
    <property type="match status" value="1"/>
</dbReference>
<evidence type="ECO:0000313" key="3">
    <source>
        <dbReference type="EMBL" id="GLS73182.1"/>
    </source>
</evidence>
<feature type="domain" description="FIST" evidence="1">
    <location>
        <begin position="40"/>
        <end position="245"/>
    </location>
</feature>
<dbReference type="InterPro" id="IPR019494">
    <property type="entry name" value="FIST_C"/>
</dbReference>
<dbReference type="Proteomes" id="UP001157440">
    <property type="component" value="Unassembled WGS sequence"/>
</dbReference>
<protein>
    <recommendedName>
        <fullName evidence="5">FIST domain containing protein</fullName>
    </recommendedName>
</protein>
<evidence type="ECO:0000259" key="1">
    <source>
        <dbReference type="SMART" id="SM00897"/>
    </source>
</evidence>
<dbReference type="Pfam" id="PF08495">
    <property type="entry name" value="FIST"/>
    <property type="match status" value="1"/>
</dbReference>
<dbReference type="InterPro" id="IPR013702">
    <property type="entry name" value="FIST_domain_N"/>
</dbReference>
<keyword evidence="4" id="KW-1185">Reference proteome</keyword>
<comment type="caution">
    <text evidence="3">The sequence shown here is derived from an EMBL/GenBank/DDBJ whole genome shotgun (WGS) entry which is preliminary data.</text>
</comment>
<organism evidence="3 4">
    <name type="scientific">Methylobacterium tardum</name>
    <dbReference type="NCBI Taxonomy" id="374432"/>
    <lineage>
        <taxon>Bacteria</taxon>
        <taxon>Pseudomonadati</taxon>
        <taxon>Pseudomonadota</taxon>
        <taxon>Alphaproteobacteria</taxon>
        <taxon>Hyphomicrobiales</taxon>
        <taxon>Methylobacteriaceae</taxon>
        <taxon>Methylobacterium</taxon>
    </lineage>
</organism>
<evidence type="ECO:0000313" key="4">
    <source>
        <dbReference type="Proteomes" id="UP001157440"/>
    </source>
</evidence>
<evidence type="ECO:0008006" key="5">
    <source>
        <dbReference type="Google" id="ProtNLM"/>
    </source>
</evidence>
<dbReference type="SMART" id="SM00897">
    <property type="entry name" value="FIST"/>
    <property type="match status" value="1"/>
</dbReference>
<dbReference type="Pfam" id="PF10442">
    <property type="entry name" value="FIST_C"/>
    <property type="match status" value="1"/>
</dbReference>
<dbReference type="AlphaFoldDB" id="A0AA37WVJ2"/>
<dbReference type="EMBL" id="BSPL01000024">
    <property type="protein sequence ID" value="GLS73182.1"/>
    <property type="molecule type" value="Genomic_DNA"/>
</dbReference>
<proteinExistence type="predicted"/>
<name>A0AA37WVJ2_9HYPH</name>